<keyword evidence="1" id="KW-0812">Transmembrane</keyword>
<accession>A0ABN6YG34</accession>
<dbReference type="EMBL" id="AP027734">
    <property type="protein sequence ID" value="BDZ54383.1"/>
    <property type="molecule type" value="Genomic_DNA"/>
</dbReference>
<protein>
    <recommendedName>
        <fullName evidence="4">Ig-like domain (Group 3)</fullName>
    </recommendedName>
</protein>
<keyword evidence="1" id="KW-1133">Transmembrane helix</keyword>
<feature type="transmembrane region" description="Helical" evidence="1">
    <location>
        <begin position="69"/>
        <end position="88"/>
    </location>
</feature>
<name>A0ABN6YG34_9MICO</name>
<evidence type="ECO:0000313" key="3">
    <source>
        <dbReference type="Proteomes" id="UP001321477"/>
    </source>
</evidence>
<evidence type="ECO:0000256" key="1">
    <source>
        <dbReference type="SAM" id="Phobius"/>
    </source>
</evidence>
<keyword evidence="3" id="KW-1185">Reference proteome</keyword>
<gene>
    <name evidence="2" type="ORF">GCM10025870_14560</name>
</gene>
<dbReference type="Proteomes" id="UP001321477">
    <property type="component" value="Chromosome"/>
</dbReference>
<evidence type="ECO:0008006" key="4">
    <source>
        <dbReference type="Google" id="ProtNLM"/>
    </source>
</evidence>
<evidence type="ECO:0000313" key="2">
    <source>
        <dbReference type="EMBL" id="BDZ54383.1"/>
    </source>
</evidence>
<proteinExistence type="predicted"/>
<reference evidence="3" key="1">
    <citation type="journal article" date="2019" name="Int. J. Syst. Evol. Microbiol.">
        <title>The Global Catalogue of Microorganisms (GCM) 10K type strain sequencing project: providing services to taxonomists for standard genome sequencing and annotation.</title>
        <authorList>
            <consortium name="The Broad Institute Genomics Platform"/>
            <consortium name="The Broad Institute Genome Sequencing Center for Infectious Disease"/>
            <person name="Wu L."/>
            <person name="Ma J."/>
        </authorList>
    </citation>
    <scope>NUCLEOTIDE SEQUENCE [LARGE SCALE GENOMIC DNA]</scope>
    <source>
        <strain evidence="3">NBRC 109019</strain>
    </source>
</reference>
<organism evidence="2 3">
    <name type="scientific">Agromyces marinus</name>
    <dbReference type="NCBI Taxonomy" id="1389020"/>
    <lineage>
        <taxon>Bacteria</taxon>
        <taxon>Bacillati</taxon>
        <taxon>Actinomycetota</taxon>
        <taxon>Actinomycetes</taxon>
        <taxon>Micrococcales</taxon>
        <taxon>Microbacteriaceae</taxon>
        <taxon>Agromyces</taxon>
    </lineage>
</organism>
<keyword evidence="1" id="KW-0472">Membrane</keyword>
<sequence length="269" mass="27548">MKPAYSKCYQLSWVGPWDLETLRSSTRGCEGEGIPRLGAARNARHGLGCGRRRACAAGRDAAMRTTTRAGLALAAVAALALVGLAAPAHAAPGKSSAPAASATAGTPDAATITIDYAINRGAQAIASQACDIDGEPVACDDAADTTTKKAATYSVDLENLTDGEHEFTVAFTLTDGGTAAASAPFVIDAMTPLEAACASLTGTLTIPAHDDGAYWKCVADPYTGPQTDMGAVLGQGFTEFGPYCPSGDFSGSFASWGPVLRAIWYCVMI</sequence>